<evidence type="ECO:0000313" key="9">
    <source>
        <dbReference type="EMBL" id="RCL44922.1"/>
    </source>
</evidence>
<dbReference type="InterPro" id="IPR003400">
    <property type="entry name" value="ExbD"/>
</dbReference>
<keyword evidence="4 7" id="KW-0812">Transmembrane</keyword>
<comment type="caution">
    <text evidence="9">The sequence shown here is derived from an EMBL/GenBank/DDBJ whole genome shotgun (WGS) entry which is preliminary data.</text>
</comment>
<dbReference type="PANTHER" id="PTHR30558">
    <property type="entry name" value="EXBD MEMBRANE COMPONENT OF PMF-DRIVEN MACROMOLECULE IMPORT SYSTEM"/>
    <property type="match status" value="1"/>
</dbReference>
<evidence type="ECO:0000256" key="7">
    <source>
        <dbReference type="RuleBase" id="RU003879"/>
    </source>
</evidence>
<organism evidence="9 10">
    <name type="scientific">SAR86 cluster bacterium</name>
    <dbReference type="NCBI Taxonomy" id="2030880"/>
    <lineage>
        <taxon>Bacteria</taxon>
        <taxon>Pseudomonadati</taxon>
        <taxon>Pseudomonadota</taxon>
        <taxon>Gammaproteobacteria</taxon>
        <taxon>SAR86 cluster</taxon>
    </lineage>
</organism>
<gene>
    <name evidence="9" type="ORF">DBW92_02090</name>
</gene>
<evidence type="ECO:0000256" key="1">
    <source>
        <dbReference type="ARBA" id="ARBA00004162"/>
    </source>
</evidence>
<comment type="subcellular location">
    <subcellularLocation>
        <location evidence="1">Cell membrane</location>
        <topology evidence="1">Single-pass membrane protein</topology>
    </subcellularLocation>
    <subcellularLocation>
        <location evidence="7">Cell membrane</location>
        <topology evidence="7">Single-pass type II membrane protein</topology>
    </subcellularLocation>
</comment>
<keyword evidence="5 8" id="KW-1133">Transmembrane helix</keyword>
<dbReference type="GO" id="GO:0022857">
    <property type="term" value="F:transmembrane transporter activity"/>
    <property type="evidence" value="ECO:0007669"/>
    <property type="project" value="InterPro"/>
</dbReference>
<evidence type="ECO:0000313" key="10">
    <source>
        <dbReference type="Proteomes" id="UP000252915"/>
    </source>
</evidence>
<dbReference type="PANTHER" id="PTHR30558:SF13">
    <property type="entry name" value="BIOPOLYMER TRANSPORT PROTEIN EXBD2"/>
    <property type="match status" value="1"/>
</dbReference>
<reference evidence="9 10" key="1">
    <citation type="journal article" date="2018" name="Microbiome">
        <title>Fine metagenomic profile of the Mediterranean stratified and mixed water columns revealed by assembly and recruitment.</title>
        <authorList>
            <person name="Haro-Moreno J.M."/>
            <person name="Lopez-Perez M."/>
            <person name="De La Torre J.R."/>
            <person name="Picazo A."/>
            <person name="Camacho A."/>
            <person name="Rodriguez-Valera F."/>
        </authorList>
    </citation>
    <scope>NUCLEOTIDE SEQUENCE [LARGE SCALE GENOMIC DNA]</scope>
    <source>
        <strain evidence="9">MED-G78</strain>
    </source>
</reference>
<comment type="similarity">
    <text evidence="2 7">Belongs to the ExbD/TolR family.</text>
</comment>
<evidence type="ECO:0000256" key="6">
    <source>
        <dbReference type="ARBA" id="ARBA00023136"/>
    </source>
</evidence>
<protein>
    <submittedName>
        <fullName evidence="9">Biopolymer transporter ExbD</fullName>
    </submittedName>
</protein>
<keyword evidence="7" id="KW-0653">Protein transport</keyword>
<evidence type="ECO:0000256" key="2">
    <source>
        <dbReference type="ARBA" id="ARBA00005811"/>
    </source>
</evidence>
<evidence type="ECO:0000256" key="3">
    <source>
        <dbReference type="ARBA" id="ARBA00022475"/>
    </source>
</evidence>
<dbReference type="Proteomes" id="UP000252915">
    <property type="component" value="Unassembled WGS sequence"/>
</dbReference>
<evidence type="ECO:0000256" key="4">
    <source>
        <dbReference type="ARBA" id="ARBA00022692"/>
    </source>
</evidence>
<name>A0A368C7A6_9GAMM</name>
<dbReference type="Pfam" id="PF02472">
    <property type="entry name" value="ExbD"/>
    <property type="match status" value="1"/>
</dbReference>
<proteinExistence type="inferred from homology"/>
<dbReference type="AlphaFoldDB" id="A0A368C7A6"/>
<dbReference type="GO" id="GO:0005886">
    <property type="term" value="C:plasma membrane"/>
    <property type="evidence" value="ECO:0007669"/>
    <property type="project" value="UniProtKB-SubCell"/>
</dbReference>
<sequence>MRRGSIASAVKEEESEINMTPMLDVVFIMLIFFIVTANFIKEPGLEINRPDSDTAETQENAAILIAVGPTGEVWMDGRRIDVRQVKANVVKMLADNPQGSVVIQADEKAVADTIIKVMDGAREAGVSAISLASEPK</sequence>
<keyword evidence="3" id="KW-1003">Cell membrane</keyword>
<dbReference type="EMBL" id="QOPI01000007">
    <property type="protein sequence ID" value="RCL44922.1"/>
    <property type="molecule type" value="Genomic_DNA"/>
</dbReference>
<keyword evidence="6 8" id="KW-0472">Membrane</keyword>
<accession>A0A368C7A6</accession>
<dbReference type="Gene3D" id="3.30.420.270">
    <property type="match status" value="1"/>
</dbReference>
<evidence type="ECO:0000256" key="8">
    <source>
        <dbReference type="SAM" id="Phobius"/>
    </source>
</evidence>
<feature type="transmembrane region" description="Helical" evidence="8">
    <location>
        <begin position="21"/>
        <end position="40"/>
    </location>
</feature>
<dbReference type="GO" id="GO:0015031">
    <property type="term" value="P:protein transport"/>
    <property type="evidence" value="ECO:0007669"/>
    <property type="project" value="UniProtKB-KW"/>
</dbReference>
<evidence type="ECO:0000256" key="5">
    <source>
        <dbReference type="ARBA" id="ARBA00022989"/>
    </source>
</evidence>
<keyword evidence="7" id="KW-0813">Transport</keyword>